<evidence type="ECO:0000313" key="2">
    <source>
        <dbReference type="Proteomes" id="UP000727456"/>
    </source>
</evidence>
<accession>A0ABX0TV66</accession>
<evidence type="ECO:0000313" key="1">
    <source>
        <dbReference type="EMBL" id="NIJ09428.1"/>
    </source>
</evidence>
<proteinExistence type="predicted"/>
<dbReference type="Proteomes" id="UP000727456">
    <property type="component" value="Unassembled WGS sequence"/>
</dbReference>
<evidence type="ECO:0008006" key="3">
    <source>
        <dbReference type="Google" id="ProtNLM"/>
    </source>
</evidence>
<protein>
    <recommendedName>
        <fullName evidence="3">DUF3489 domain-containing protein</fullName>
    </recommendedName>
</protein>
<dbReference type="EMBL" id="JAAOZC010000011">
    <property type="protein sequence ID" value="NIJ09428.1"/>
    <property type="molecule type" value="Genomic_DNA"/>
</dbReference>
<comment type="caution">
    <text evidence="1">The sequence shown here is derived from an EMBL/GenBank/DDBJ whole genome shotgun (WGS) entry which is preliminary data.</text>
</comment>
<sequence length="106" mass="11266">MQPRLEEKSGQAVGLVITDLGRAALDTIETEIGDVGPAASKIGHVIKRLRSPEGISLAEISIATGWQPHSARAALTTLRKTGFCIDRAPDDGGNGSRYWIAEEAAR</sequence>
<dbReference type="RefSeq" id="WP_167075054.1">
    <property type="nucleotide sequence ID" value="NZ_JAAOZC010000011.1"/>
</dbReference>
<reference evidence="1 2" key="1">
    <citation type="submission" date="2020-03" db="EMBL/GenBank/DDBJ databases">
        <title>Genomic Encyclopedia of Type Strains, Phase III (KMG-III): the genomes of soil and plant-associated and newly described type strains.</title>
        <authorList>
            <person name="Whitman W."/>
        </authorList>
    </citation>
    <scope>NUCLEOTIDE SEQUENCE [LARGE SCALE GENOMIC DNA]</scope>
    <source>
        <strain evidence="1 2">CECT 8804</strain>
    </source>
</reference>
<name>A0ABX0TV66_9SPHN</name>
<keyword evidence="2" id="KW-1185">Reference proteome</keyword>
<dbReference type="InterPro" id="IPR021880">
    <property type="entry name" value="DUF3489"/>
</dbReference>
<gene>
    <name evidence="1" type="ORF">FHS31_003060</name>
</gene>
<organism evidence="1 2">
    <name type="scientific">Sphingomonas vulcanisoli</name>
    <dbReference type="NCBI Taxonomy" id="1658060"/>
    <lineage>
        <taxon>Bacteria</taxon>
        <taxon>Pseudomonadati</taxon>
        <taxon>Pseudomonadota</taxon>
        <taxon>Alphaproteobacteria</taxon>
        <taxon>Sphingomonadales</taxon>
        <taxon>Sphingomonadaceae</taxon>
        <taxon>Sphingomonas</taxon>
    </lineage>
</organism>
<dbReference type="Pfam" id="PF11994">
    <property type="entry name" value="DUF3489"/>
    <property type="match status" value="1"/>
</dbReference>